<dbReference type="Pfam" id="PF17764">
    <property type="entry name" value="PriA_3primeBD"/>
    <property type="match status" value="1"/>
</dbReference>
<dbReference type="InterPro" id="IPR027417">
    <property type="entry name" value="P-loop_NTPase"/>
</dbReference>
<feature type="region of interest" description="Disordered" evidence="9">
    <location>
        <begin position="43"/>
        <end position="66"/>
    </location>
</feature>
<evidence type="ECO:0000313" key="12">
    <source>
        <dbReference type="Proteomes" id="UP001611580"/>
    </source>
</evidence>
<dbReference type="RefSeq" id="WP_397404474.1">
    <property type="nucleotide sequence ID" value="NZ_JBIRYI010000006.1"/>
</dbReference>
<keyword evidence="7 8" id="KW-0238">DNA-binding</keyword>
<keyword evidence="12" id="KW-1185">Reference proteome</keyword>
<dbReference type="InterPro" id="IPR005259">
    <property type="entry name" value="PriA"/>
</dbReference>
<evidence type="ECO:0000256" key="8">
    <source>
        <dbReference type="HAMAP-Rule" id="MF_00983"/>
    </source>
</evidence>
<feature type="compositionally biased region" description="Low complexity" evidence="9">
    <location>
        <begin position="218"/>
        <end position="249"/>
    </location>
</feature>
<dbReference type="PANTHER" id="PTHR30580:SF0">
    <property type="entry name" value="PRIMOSOMAL PROTEIN N"/>
    <property type="match status" value="1"/>
</dbReference>
<gene>
    <name evidence="8" type="primary">priA</name>
    <name evidence="11" type="ORF">ACH47X_11925</name>
</gene>
<sequence length="846" mass="86405">MNGDVDQVVQDGVVQDGVREGGVTEDGVTEVGVAEDGALLGLDEVGGAPAGDRGHGRGGKRARGPLDNAETNGIPIAEHLPVARVVLDLQPGHLDHPYDYLVPVTMDADAQPGVRIKARFGRQDVAGYVVARQETSDHDGRLVPLRKVVSGEQVLTPQVLALCRAVADRYAGTLADVLRLALPPRHARVEKEPEKEPGKVLEKGPEQETAGKGGAAGPGARSAETADAAPAETGPAAAADSPAVVPDSSAWAPYRGGEAYLRRIAAGEAPRAVWSALPGVGTERAGEATEASAVTPHWAAAVAQAVRACTAGGRGALVVVPDARDAERVVAALEDAAPGDAAPGSTALEGAGSAETGSDDVVRLLADDGPAPRYRAFLRALRGAARVVVGTRAAMFAPVADLGLVVLWGDGEETLAEPHAPYPHARDVLALRAEREDAAFLLGSPGRTVQAQALLASGWARELAAPRDVVRARAPRVRALTSVELARDGAAATARLPSVAWRAAREALERGPVLVQVPRSGYLPVVACSRCRVAARCAHCHGPLGLPHADGAPQCTWCGRLAGGWRCDECGWTGLRSVRVGSARTAEELGRAFTGVPVRLSAASAPGGVIDAVPDTPALIVATPGAEPVAAHGYAIALLLDAAVMTGGTGLAAGTEALHRWLAAASLVRPGPQGQVLLVGDGAPGPTQALVRFDPAGFAERELDERAGLHLPPAVRVAAVTGDRPAVDAVVGRVGLREDLGTGSGVLGPVELDPDTPGRGAGGRGPGGRGGAAPSGRREQGRGAGGSAGGSAAGFQALDLPVRTVLRVPLAQGDELARRLKASLAVRSARREGGTVRVQLDPKEML</sequence>
<dbReference type="Gene3D" id="3.40.1440.60">
    <property type="entry name" value="PriA, 3(prime) DNA-binding domain"/>
    <property type="match status" value="1"/>
</dbReference>
<comment type="similarity">
    <text evidence="8">Belongs to the helicase family. PriA subfamily.</text>
</comment>
<reference evidence="11 12" key="1">
    <citation type="submission" date="2024-10" db="EMBL/GenBank/DDBJ databases">
        <title>The Natural Products Discovery Center: Release of the First 8490 Sequenced Strains for Exploring Actinobacteria Biosynthetic Diversity.</title>
        <authorList>
            <person name="Kalkreuter E."/>
            <person name="Kautsar S.A."/>
            <person name="Yang D."/>
            <person name="Bader C.D."/>
            <person name="Teijaro C.N."/>
            <person name="Fluegel L."/>
            <person name="Davis C.M."/>
            <person name="Simpson J.R."/>
            <person name="Lauterbach L."/>
            <person name="Steele A.D."/>
            <person name="Gui C."/>
            <person name="Meng S."/>
            <person name="Li G."/>
            <person name="Viehrig K."/>
            <person name="Ye F."/>
            <person name="Su P."/>
            <person name="Kiefer A.F."/>
            <person name="Nichols A."/>
            <person name="Cepeda A.J."/>
            <person name="Yan W."/>
            <person name="Fan B."/>
            <person name="Jiang Y."/>
            <person name="Adhikari A."/>
            <person name="Zheng C.-J."/>
            <person name="Schuster L."/>
            <person name="Cowan T.M."/>
            <person name="Smanski M.J."/>
            <person name="Chevrette M.G."/>
            <person name="De Carvalho L.P.S."/>
            <person name="Shen B."/>
        </authorList>
    </citation>
    <scope>NUCLEOTIDE SEQUENCE [LARGE SCALE GENOMIC DNA]</scope>
    <source>
        <strain evidence="11 12">NPDC019481</strain>
    </source>
</reference>
<evidence type="ECO:0000256" key="4">
    <source>
        <dbReference type="ARBA" id="ARBA00022741"/>
    </source>
</evidence>
<evidence type="ECO:0000256" key="2">
    <source>
        <dbReference type="ARBA" id="ARBA00022705"/>
    </source>
</evidence>
<feature type="compositionally biased region" description="Basic and acidic residues" evidence="9">
    <location>
        <begin position="188"/>
        <end position="206"/>
    </location>
</feature>
<evidence type="ECO:0000313" key="11">
    <source>
        <dbReference type="EMBL" id="MFI2487614.1"/>
    </source>
</evidence>
<feature type="compositionally biased region" description="Gly residues" evidence="9">
    <location>
        <begin position="782"/>
        <end position="791"/>
    </location>
</feature>
<protein>
    <recommendedName>
        <fullName evidence="8">Probable replication restart protein PriA</fullName>
    </recommendedName>
    <alternativeName>
        <fullName evidence="8">Putative ATP-dependent DNA helicase PriA</fullName>
    </alternativeName>
</protein>
<feature type="binding site" evidence="8">
    <location>
        <position position="558"/>
    </location>
    <ligand>
        <name>Zn(2+)</name>
        <dbReference type="ChEBI" id="CHEBI:29105"/>
        <label>2</label>
    </ligand>
</feature>
<evidence type="ECO:0000256" key="1">
    <source>
        <dbReference type="ARBA" id="ARBA00022515"/>
    </source>
</evidence>
<feature type="binding site" evidence="8">
    <location>
        <position position="531"/>
    </location>
    <ligand>
        <name>Zn(2+)</name>
        <dbReference type="ChEBI" id="CHEBI:29105"/>
        <label>1</label>
    </ligand>
</feature>
<keyword evidence="1 8" id="KW-0639">Primosome</keyword>
<dbReference type="Proteomes" id="UP001611580">
    <property type="component" value="Unassembled WGS sequence"/>
</dbReference>
<dbReference type="InterPro" id="IPR041222">
    <property type="entry name" value="PriA_3primeBD"/>
</dbReference>
<feature type="binding site" evidence="8">
    <location>
        <position position="570"/>
    </location>
    <ligand>
        <name>Zn(2+)</name>
        <dbReference type="ChEBI" id="CHEBI:29105"/>
        <label>1</label>
    </ligand>
</feature>
<evidence type="ECO:0000256" key="3">
    <source>
        <dbReference type="ARBA" id="ARBA00022723"/>
    </source>
</evidence>
<dbReference type="PANTHER" id="PTHR30580">
    <property type="entry name" value="PRIMOSOMAL PROTEIN N"/>
    <property type="match status" value="1"/>
</dbReference>
<comment type="caution">
    <text evidence="8">As this protein does not have any detectable helicase domains, it probably does not have helicase activity.</text>
</comment>
<comment type="function">
    <text evidence="8">Initiates the restart of stalled replication forks, which reloads the replicative helicase on sites other than the origin of replication. Recognizes and binds to abandoned replication forks and remodels them to uncover a helicase loading site. Promotes assembly of the primosome at these replication forks.</text>
</comment>
<feature type="binding site" evidence="8">
    <location>
        <position position="537"/>
    </location>
    <ligand>
        <name>Zn(2+)</name>
        <dbReference type="ChEBI" id="CHEBI:29105"/>
        <label>2</label>
    </ligand>
</feature>
<keyword evidence="3 8" id="KW-0479">Metal-binding</keyword>
<keyword evidence="5 8" id="KW-0862">Zinc</keyword>
<evidence type="ECO:0000256" key="6">
    <source>
        <dbReference type="ARBA" id="ARBA00022840"/>
    </source>
</evidence>
<comment type="cofactor">
    <cofactor evidence="8">
        <name>Zn(2+)</name>
        <dbReference type="ChEBI" id="CHEBI:29105"/>
    </cofactor>
    <text evidence="8">Binds 2 zinc ions per subunit.</text>
</comment>
<evidence type="ECO:0000256" key="9">
    <source>
        <dbReference type="SAM" id="MobiDB-lite"/>
    </source>
</evidence>
<feature type="binding site" evidence="8">
    <location>
        <position position="567"/>
    </location>
    <ligand>
        <name>Zn(2+)</name>
        <dbReference type="ChEBI" id="CHEBI:29105"/>
        <label>1</label>
    </ligand>
</feature>
<comment type="caution">
    <text evidence="11">The sequence shown here is derived from an EMBL/GenBank/DDBJ whole genome shotgun (WGS) entry which is preliminary data.</text>
</comment>
<dbReference type="Gene3D" id="3.40.50.300">
    <property type="entry name" value="P-loop containing nucleotide triphosphate hydrolases"/>
    <property type="match status" value="1"/>
</dbReference>
<evidence type="ECO:0000259" key="10">
    <source>
        <dbReference type="Pfam" id="PF17764"/>
    </source>
</evidence>
<dbReference type="EMBL" id="JBIRYI010000006">
    <property type="protein sequence ID" value="MFI2487614.1"/>
    <property type="molecule type" value="Genomic_DNA"/>
</dbReference>
<feature type="domain" description="Primosomal protein N' 3' DNA-binding" evidence="10">
    <location>
        <begin position="84"/>
        <end position="183"/>
    </location>
</feature>
<accession>A0ABW7XJC4</accession>
<comment type="subunit">
    <text evidence="8">Component of the replication restart primosome.</text>
</comment>
<dbReference type="InterPro" id="IPR042115">
    <property type="entry name" value="PriA_3primeBD_sf"/>
</dbReference>
<keyword evidence="4 8" id="KW-0547">Nucleotide-binding</keyword>
<feature type="binding site" evidence="8">
    <location>
        <position position="528"/>
    </location>
    <ligand>
        <name>Zn(2+)</name>
        <dbReference type="ChEBI" id="CHEBI:29105"/>
        <label>1</label>
    </ligand>
</feature>
<dbReference type="HAMAP" id="MF_00983">
    <property type="entry name" value="PriA"/>
    <property type="match status" value="1"/>
</dbReference>
<evidence type="ECO:0000256" key="7">
    <source>
        <dbReference type="ARBA" id="ARBA00023125"/>
    </source>
</evidence>
<name>A0ABW7XJC4_9MICO</name>
<proteinExistence type="inferred from homology"/>
<keyword evidence="2 8" id="KW-0235">DNA replication</keyword>
<feature type="binding site" evidence="8">
    <location>
        <position position="555"/>
    </location>
    <ligand>
        <name>Zn(2+)</name>
        <dbReference type="ChEBI" id="CHEBI:29105"/>
        <label>2</label>
    </ligand>
</feature>
<feature type="binding site" evidence="8">
    <location>
        <position position="540"/>
    </location>
    <ligand>
        <name>Zn(2+)</name>
        <dbReference type="ChEBI" id="CHEBI:29105"/>
        <label>2</label>
    </ligand>
</feature>
<organism evidence="11 12">
    <name type="scientific">Promicromonospora kroppenstedtii</name>
    <dbReference type="NCBI Taxonomy" id="440482"/>
    <lineage>
        <taxon>Bacteria</taxon>
        <taxon>Bacillati</taxon>
        <taxon>Actinomycetota</taxon>
        <taxon>Actinomycetes</taxon>
        <taxon>Micrococcales</taxon>
        <taxon>Promicromonosporaceae</taxon>
        <taxon>Promicromonospora</taxon>
    </lineage>
</organism>
<feature type="region of interest" description="Disordered" evidence="9">
    <location>
        <begin position="742"/>
        <end position="791"/>
    </location>
</feature>
<feature type="region of interest" description="Disordered" evidence="9">
    <location>
        <begin position="188"/>
        <end position="249"/>
    </location>
</feature>
<feature type="compositionally biased region" description="Gly residues" evidence="9">
    <location>
        <begin position="759"/>
        <end position="773"/>
    </location>
</feature>
<evidence type="ECO:0000256" key="5">
    <source>
        <dbReference type="ARBA" id="ARBA00022833"/>
    </source>
</evidence>
<keyword evidence="6 8" id="KW-0067">ATP-binding</keyword>